<dbReference type="InterPro" id="IPR033985">
    <property type="entry name" value="SusD-like_N"/>
</dbReference>
<protein>
    <submittedName>
        <fullName evidence="10">Starch-binding associating with outer membrane</fullName>
    </submittedName>
</protein>
<accession>A0A1I2DNY7</accession>
<dbReference type="InterPro" id="IPR011990">
    <property type="entry name" value="TPR-like_helical_dom_sf"/>
</dbReference>
<keyword evidence="3 7" id="KW-0732">Signal</keyword>
<dbReference type="RefSeq" id="WP_091541534.1">
    <property type="nucleotide sequence ID" value="NZ_FONY01000007.1"/>
</dbReference>
<dbReference type="AlphaFoldDB" id="A0A1I2DNY7"/>
<keyword evidence="4" id="KW-0472">Membrane</keyword>
<dbReference type="Pfam" id="PF07980">
    <property type="entry name" value="SusD_RagB"/>
    <property type="match status" value="1"/>
</dbReference>
<evidence type="ECO:0000256" key="5">
    <source>
        <dbReference type="ARBA" id="ARBA00023237"/>
    </source>
</evidence>
<comment type="subcellular location">
    <subcellularLocation>
        <location evidence="1">Cell outer membrane</location>
    </subcellularLocation>
</comment>
<feature type="chain" id="PRO_5011515241" evidence="7">
    <location>
        <begin position="21"/>
        <end position="516"/>
    </location>
</feature>
<feature type="compositionally biased region" description="Pro residues" evidence="6">
    <location>
        <begin position="507"/>
        <end position="516"/>
    </location>
</feature>
<evidence type="ECO:0000259" key="8">
    <source>
        <dbReference type="Pfam" id="PF07980"/>
    </source>
</evidence>
<feature type="domain" description="SusD-like N-terminal" evidence="9">
    <location>
        <begin position="24"/>
        <end position="223"/>
    </location>
</feature>
<feature type="domain" description="RagB/SusD" evidence="8">
    <location>
        <begin position="294"/>
        <end position="507"/>
    </location>
</feature>
<comment type="similarity">
    <text evidence="2">Belongs to the SusD family.</text>
</comment>
<dbReference type="Gene3D" id="1.25.40.390">
    <property type="match status" value="1"/>
</dbReference>
<keyword evidence="11" id="KW-1185">Reference proteome</keyword>
<sequence length="516" mass="58496">MKTTILKYFTAIFLCLAVMACNKDFLEQPPLDQITVDNFYQTPEQINAFTASLYGFPWFNLNDKTVYAIGDLMGGNLHTYDGQYDPFMKFSVRQDNPRLNEAWSSLFKVIGMSNSVINILPQKAPASIDQNLVKRAVGEGRFMRALAYFYLVRTWGAVPIIANSEALATGDYRIPRHNVEDIYKFIIMDLEYAEQNCPLRYDATNAGRVTSGAAKALLAKVYLYQKNYAKARQKAEEVINSGVYDLLPDYADIFRTKNNNNRESIFAWQWVACPDCWGQQNTNQAYFAPFGQGITETGDGWGSLTPSIDFIRAYEPNDKRRKPSIMTPGEFYPELTSKTNPNGYTYPKDNFISPTHANIRKYIVGSPTSPDGPVYFMRTGINTNILRFAEVLLIHAEAILAGGTSTTDAQALASFNRVRARAGLPPKVLLTFDDILHERRIELFLEHDYWYDLGRIDRAKAISIISNQERGAYYNDTEIGSVRVTPTNNDFLLPMPQSETDQNPKLLEPPVPYDFK</sequence>
<evidence type="ECO:0000259" key="9">
    <source>
        <dbReference type="Pfam" id="PF14322"/>
    </source>
</evidence>
<feature type="region of interest" description="Disordered" evidence="6">
    <location>
        <begin position="493"/>
        <end position="516"/>
    </location>
</feature>
<dbReference type="Proteomes" id="UP000199513">
    <property type="component" value="Unassembled WGS sequence"/>
</dbReference>
<evidence type="ECO:0000313" key="11">
    <source>
        <dbReference type="Proteomes" id="UP000199513"/>
    </source>
</evidence>
<dbReference type="EMBL" id="FONY01000007">
    <property type="protein sequence ID" value="SFE82061.1"/>
    <property type="molecule type" value="Genomic_DNA"/>
</dbReference>
<gene>
    <name evidence="10" type="ORF">SAMN04488541_100797</name>
</gene>
<reference evidence="10 11" key="1">
    <citation type="submission" date="2016-10" db="EMBL/GenBank/DDBJ databases">
        <authorList>
            <person name="de Groot N.N."/>
        </authorList>
    </citation>
    <scope>NUCLEOTIDE SEQUENCE [LARGE SCALE GENOMIC DNA]</scope>
    <source>
        <strain>GEY</strain>
        <strain evidence="11">DSM 9560</strain>
    </source>
</reference>
<organism evidence="10 11">
    <name type="scientific">Thermoflexibacter ruber</name>
    <dbReference type="NCBI Taxonomy" id="1003"/>
    <lineage>
        <taxon>Bacteria</taxon>
        <taxon>Pseudomonadati</taxon>
        <taxon>Bacteroidota</taxon>
        <taxon>Cytophagia</taxon>
        <taxon>Cytophagales</taxon>
        <taxon>Thermoflexibacteraceae</taxon>
        <taxon>Thermoflexibacter</taxon>
    </lineage>
</organism>
<keyword evidence="5" id="KW-0998">Cell outer membrane</keyword>
<feature type="signal peptide" evidence="7">
    <location>
        <begin position="1"/>
        <end position="20"/>
    </location>
</feature>
<evidence type="ECO:0000313" key="10">
    <source>
        <dbReference type="EMBL" id="SFE82061.1"/>
    </source>
</evidence>
<dbReference type="CDD" id="cd08977">
    <property type="entry name" value="SusD"/>
    <property type="match status" value="1"/>
</dbReference>
<proteinExistence type="inferred from homology"/>
<dbReference type="PROSITE" id="PS51257">
    <property type="entry name" value="PROKAR_LIPOPROTEIN"/>
    <property type="match status" value="1"/>
</dbReference>
<dbReference type="OrthoDB" id="5694214at2"/>
<dbReference type="Pfam" id="PF14322">
    <property type="entry name" value="SusD-like_3"/>
    <property type="match status" value="1"/>
</dbReference>
<evidence type="ECO:0000256" key="3">
    <source>
        <dbReference type="ARBA" id="ARBA00022729"/>
    </source>
</evidence>
<evidence type="ECO:0000256" key="4">
    <source>
        <dbReference type="ARBA" id="ARBA00023136"/>
    </source>
</evidence>
<evidence type="ECO:0000256" key="2">
    <source>
        <dbReference type="ARBA" id="ARBA00006275"/>
    </source>
</evidence>
<dbReference type="SUPFAM" id="SSF48452">
    <property type="entry name" value="TPR-like"/>
    <property type="match status" value="1"/>
</dbReference>
<dbReference type="STRING" id="1003.SAMN04488541_100797"/>
<dbReference type="GO" id="GO:0009279">
    <property type="term" value="C:cell outer membrane"/>
    <property type="evidence" value="ECO:0007669"/>
    <property type="project" value="UniProtKB-SubCell"/>
</dbReference>
<name>A0A1I2DNY7_9BACT</name>
<dbReference type="InterPro" id="IPR012944">
    <property type="entry name" value="SusD_RagB_dom"/>
</dbReference>
<evidence type="ECO:0000256" key="6">
    <source>
        <dbReference type="SAM" id="MobiDB-lite"/>
    </source>
</evidence>
<evidence type="ECO:0000256" key="1">
    <source>
        <dbReference type="ARBA" id="ARBA00004442"/>
    </source>
</evidence>
<evidence type="ECO:0000256" key="7">
    <source>
        <dbReference type="SAM" id="SignalP"/>
    </source>
</evidence>